<gene>
    <name evidence="1" type="ORF">O3P69_002072</name>
</gene>
<name>A0AAW0V5Y3_SCYPA</name>
<sequence length="79" mass="8883">MASCGGAYMYLFTRKVLDWRETDYGLWVTYKNLIAALGSDNTCPRPRSAGVREEHCDMPLLKQCVVAPLPYASTRSSYS</sequence>
<evidence type="ECO:0000313" key="1">
    <source>
        <dbReference type="EMBL" id="KAK8407261.1"/>
    </source>
</evidence>
<dbReference type="Proteomes" id="UP001487740">
    <property type="component" value="Unassembled WGS sequence"/>
</dbReference>
<comment type="caution">
    <text evidence="1">The sequence shown here is derived from an EMBL/GenBank/DDBJ whole genome shotgun (WGS) entry which is preliminary data.</text>
</comment>
<reference evidence="1 2" key="1">
    <citation type="submission" date="2023-03" db="EMBL/GenBank/DDBJ databases">
        <title>High-quality genome of Scylla paramamosain provides insights in environmental adaptation.</title>
        <authorList>
            <person name="Zhang L."/>
        </authorList>
    </citation>
    <scope>NUCLEOTIDE SEQUENCE [LARGE SCALE GENOMIC DNA]</scope>
    <source>
        <strain evidence="1">LZ_2023a</strain>
        <tissue evidence="1">Muscle</tissue>
    </source>
</reference>
<proteinExistence type="predicted"/>
<dbReference type="AlphaFoldDB" id="A0AAW0V5Y3"/>
<keyword evidence="2" id="KW-1185">Reference proteome</keyword>
<dbReference type="EMBL" id="JARAKH010000001">
    <property type="protein sequence ID" value="KAK8407261.1"/>
    <property type="molecule type" value="Genomic_DNA"/>
</dbReference>
<protein>
    <submittedName>
        <fullName evidence="1">Uncharacterized protein</fullName>
    </submittedName>
</protein>
<organism evidence="1 2">
    <name type="scientific">Scylla paramamosain</name>
    <name type="common">Mud crab</name>
    <dbReference type="NCBI Taxonomy" id="85552"/>
    <lineage>
        <taxon>Eukaryota</taxon>
        <taxon>Metazoa</taxon>
        <taxon>Ecdysozoa</taxon>
        <taxon>Arthropoda</taxon>
        <taxon>Crustacea</taxon>
        <taxon>Multicrustacea</taxon>
        <taxon>Malacostraca</taxon>
        <taxon>Eumalacostraca</taxon>
        <taxon>Eucarida</taxon>
        <taxon>Decapoda</taxon>
        <taxon>Pleocyemata</taxon>
        <taxon>Brachyura</taxon>
        <taxon>Eubrachyura</taxon>
        <taxon>Portunoidea</taxon>
        <taxon>Portunidae</taxon>
        <taxon>Portuninae</taxon>
        <taxon>Scylla</taxon>
    </lineage>
</organism>
<evidence type="ECO:0000313" key="2">
    <source>
        <dbReference type="Proteomes" id="UP001487740"/>
    </source>
</evidence>
<accession>A0AAW0V5Y3</accession>